<evidence type="ECO:0000313" key="2">
    <source>
        <dbReference type="Proteomes" id="UP000250163"/>
    </source>
</evidence>
<evidence type="ECO:0000313" key="1">
    <source>
        <dbReference type="EMBL" id="SQD77055.1"/>
    </source>
</evidence>
<sequence>MLPIPHLYRLNIGWPIVANAKDTANKQAEALALSAKLVILCELINANVAVK</sequence>
<dbReference type="RefSeq" id="WP_162629202.1">
    <property type="nucleotide sequence ID" value="NZ_LS483250.1"/>
</dbReference>
<dbReference type="AlphaFoldDB" id="A0A330LSH3"/>
<gene>
    <name evidence="1" type="ORF">MORIYA_0577</name>
</gene>
<dbReference type="KEGG" id="mya:MORIYA_0577"/>
<dbReference type="Proteomes" id="UP000250163">
    <property type="component" value="Chromosome MORIYA"/>
</dbReference>
<name>A0A330LSH3_9GAMM</name>
<reference evidence="2" key="1">
    <citation type="submission" date="2018-05" db="EMBL/GenBank/DDBJ databases">
        <authorList>
            <person name="Cea G.-C."/>
            <person name="William W."/>
        </authorList>
    </citation>
    <scope>NUCLEOTIDE SEQUENCE [LARGE SCALE GENOMIC DNA]</scope>
    <source>
        <strain evidence="2">DB21MT 5</strain>
    </source>
</reference>
<protein>
    <submittedName>
        <fullName evidence="1">Uncharacterized protein</fullName>
    </submittedName>
</protein>
<keyword evidence="2" id="KW-1185">Reference proteome</keyword>
<proteinExistence type="predicted"/>
<accession>A0A330LSH3</accession>
<dbReference type="EMBL" id="LS483250">
    <property type="protein sequence ID" value="SQD77055.1"/>
    <property type="molecule type" value="Genomic_DNA"/>
</dbReference>
<organism evidence="1 2">
    <name type="scientific">Moritella yayanosii</name>
    <dbReference type="NCBI Taxonomy" id="69539"/>
    <lineage>
        <taxon>Bacteria</taxon>
        <taxon>Pseudomonadati</taxon>
        <taxon>Pseudomonadota</taxon>
        <taxon>Gammaproteobacteria</taxon>
        <taxon>Alteromonadales</taxon>
        <taxon>Moritellaceae</taxon>
        <taxon>Moritella</taxon>
    </lineage>
</organism>